<evidence type="ECO:0000313" key="2">
    <source>
        <dbReference type="Proteomes" id="UP001312865"/>
    </source>
</evidence>
<keyword evidence="2" id="KW-1185">Reference proteome</keyword>
<dbReference type="Proteomes" id="UP001312865">
    <property type="component" value="Unassembled WGS sequence"/>
</dbReference>
<evidence type="ECO:0000313" key="1">
    <source>
        <dbReference type="EMBL" id="MEI5909454.1"/>
    </source>
</evidence>
<protein>
    <recommendedName>
        <fullName evidence="3">Phage tail protein</fullName>
    </recommendedName>
</protein>
<dbReference type="RefSeq" id="WP_336588897.1">
    <property type="nucleotide sequence ID" value="NZ_JBBAXC010000026.1"/>
</dbReference>
<name>A0ABU8HK26_9BACI</name>
<gene>
    <name evidence="1" type="ORF">WAK64_20710</name>
</gene>
<proteinExistence type="predicted"/>
<sequence length="188" mass="21030">MHYQKSDPIALGSGELYFGYSKDIADLSNLTTEEENALINAGAIEAGANLDIEDEDIKITSSNRGTIGKITVDKEIRFSTGIMTWVLKNISKYLMGANFTEDKEGEVLKSSKAVIGKNDQKPELYIRFVHQKGDGGTITVNMYKAQFEGKTNFNFEKEKPTTIDYAFIANTDDEQNYIEIVETFEEAI</sequence>
<evidence type="ECO:0008006" key="3">
    <source>
        <dbReference type="Google" id="ProtNLM"/>
    </source>
</evidence>
<reference evidence="1 2" key="1">
    <citation type="journal article" date="2018" name="J. Microbiol.">
        <title>Bacillus spongiae sp. nov., isolated from sponge of Jeju Island.</title>
        <authorList>
            <person name="Lee G.E."/>
            <person name="Im W.T."/>
            <person name="Park J.S."/>
        </authorList>
    </citation>
    <scope>NUCLEOTIDE SEQUENCE [LARGE SCALE GENOMIC DNA]</scope>
    <source>
        <strain evidence="1 2">135PIL107-10</strain>
    </source>
</reference>
<comment type="caution">
    <text evidence="1">The sequence shown here is derived from an EMBL/GenBank/DDBJ whole genome shotgun (WGS) entry which is preliminary data.</text>
</comment>
<organism evidence="1 2">
    <name type="scientific">Bacillus spongiae</name>
    <dbReference type="NCBI Taxonomy" id="2683610"/>
    <lineage>
        <taxon>Bacteria</taxon>
        <taxon>Bacillati</taxon>
        <taxon>Bacillota</taxon>
        <taxon>Bacilli</taxon>
        <taxon>Bacillales</taxon>
        <taxon>Bacillaceae</taxon>
        <taxon>Bacillus</taxon>
    </lineage>
</organism>
<dbReference type="EMBL" id="JBBAXC010000026">
    <property type="protein sequence ID" value="MEI5909454.1"/>
    <property type="molecule type" value="Genomic_DNA"/>
</dbReference>
<accession>A0ABU8HK26</accession>